<protein>
    <submittedName>
        <fullName evidence="2">Ergot alkaloid biosynthesis protein</fullName>
    </submittedName>
</protein>
<name>A0A220ML03_9BACL</name>
<reference evidence="2 3" key="1">
    <citation type="submission" date="2016-11" db="EMBL/GenBank/DDBJ databases">
        <authorList>
            <person name="Jaros S."/>
            <person name="Januszkiewicz K."/>
            <person name="Wedrychowicz H."/>
        </authorList>
    </citation>
    <scope>NUCLEOTIDE SEQUENCE [LARGE SCALE GENOMIC DNA]</scope>
    <source>
        <strain evidence="2 3">NF2</strain>
    </source>
</reference>
<sequence length="284" mass="31325">MERKDKILITGGTGTTGSRIAKKLTELGYHPRIASRTKPSLADIEHVHFDWNDVATFEHSLKDVKKLYLVAPVGVFDPSPLVLPFLDHALQAGVQRIVMLSALIIPEDGPVFGRLHEAVSKHSPEWAILKPSYFMQNFIHGQHGTSIKEEGKIVTSTGNGRIGFVDADDIAEVGVHALIDEIPHNTHHFITGPDALSYAEVAAMIESAIGRSIKHEHISTEALQDKLVTAGLTMEYAGFMADLDEHIRNGAENSVTDTVERVTGRKPRSMADFISTHSHYWKQV</sequence>
<dbReference type="InterPro" id="IPR008030">
    <property type="entry name" value="NmrA-like"/>
</dbReference>
<dbReference type="PANTHER" id="PTHR43162:SF1">
    <property type="entry name" value="PRESTALK A DIFFERENTIATION PROTEIN A"/>
    <property type="match status" value="1"/>
</dbReference>
<organism evidence="2 3">
    <name type="scientific">Brevibacillus formosus</name>
    <dbReference type="NCBI Taxonomy" id="54913"/>
    <lineage>
        <taxon>Bacteria</taxon>
        <taxon>Bacillati</taxon>
        <taxon>Bacillota</taxon>
        <taxon>Bacilli</taxon>
        <taxon>Bacillales</taxon>
        <taxon>Paenibacillaceae</taxon>
        <taxon>Brevibacillus</taxon>
    </lineage>
</organism>
<gene>
    <name evidence="2" type="ORF">BP422_20805</name>
</gene>
<feature type="domain" description="NmrA-like" evidence="1">
    <location>
        <begin position="4"/>
        <end position="272"/>
    </location>
</feature>
<dbReference type="EMBL" id="CP018145">
    <property type="protein sequence ID" value="ASJ55777.1"/>
    <property type="molecule type" value="Genomic_DNA"/>
</dbReference>
<dbReference type="AlphaFoldDB" id="A0A220ML03"/>
<evidence type="ECO:0000313" key="3">
    <source>
        <dbReference type="Proteomes" id="UP000197781"/>
    </source>
</evidence>
<proteinExistence type="predicted"/>
<dbReference type="Pfam" id="PF05368">
    <property type="entry name" value="NmrA"/>
    <property type="match status" value="1"/>
</dbReference>
<dbReference type="PANTHER" id="PTHR43162">
    <property type="match status" value="1"/>
</dbReference>
<dbReference type="InterPro" id="IPR036291">
    <property type="entry name" value="NAD(P)-bd_dom_sf"/>
</dbReference>
<dbReference type="KEGG" id="bfm:BP422_20805"/>
<dbReference type="InterPro" id="IPR051604">
    <property type="entry name" value="Ergot_Alk_Oxidoreductase"/>
</dbReference>
<evidence type="ECO:0000259" key="1">
    <source>
        <dbReference type="Pfam" id="PF05368"/>
    </source>
</evidence>
<dbReference type="SUPFAM" id="SSF51735">
    <property type="entry name" value="NAD(P)-binding Rossmann-fold domains"/>
    <property type="match status" value="1"/>
</dbReference>
<dbReference type="Proteomes" id="UP000197781">
    <property type="component" value="Chromosome"/>
</dbReference>
<evidence type="ECO:0000313" key="2">
    <source>
        <dbReference type="EMBL" id="ASJ55777.1"/>
    </source>
</evidence>
<dbReference type="RefSeq" id="WP_088909406.1">
    <property type="nucleotide sequence ID" value="NZ_CP018145.1"/>
</dbReference>
<dbReference type="Gene3D" id="3.90.25.10">
    <property type="entry name" value="UDP-galactose 4-epimerase, domain 1"/>
    <property type="match status" value="1"/>
</dbReference>
<dbReference type="Gene3D" id="3.40.50.720">
    <property type="entry name" value="NAD(P)-binding Rossmann-like Domain"/>
    <property type="match status" value="1"/>
</dbReference>
<accession>A0A220ML03</accession>